<keyword evidence="4" id="KW-1185">Reference proteome</keyword>
<dbReference type="PANTHER" id="PTHR43569">
    <property type="entry name" value="AMIDOHYDROLASE"/>
    <property type="match status" value="1"/>
</dbReference>
<dbReference type="SUPFAM" id="SSF51556">
    <property type="entry name" value="Metallo-dependent hydrolases"/>
    <property type="match status" value="1"/>
</dbReference>
<dbReference type="InterPro" id="IPR052350">
    <property type="entry name" value="Metallo-dep_Lactonases"/>
</dbReference>
<sequence length="285" mass="32826">MKLIDTHLHIWNLDKVAYPWLTPDLGILYQNYEIDQMLPLMQEAQVSHAILVQAANSLEETDFMLLSARQKDFVVGVVGWLPLLEPAQTALFLEKYKQNPLFKGVRHLIHDEPNPYWLLQESVLESLKILADNQIPFDVVGILSEHLDCVKRIGEKLPHLRIVLDHLNHPRGTLTNEVMQDWEKWLRIVAQHPNVFAKISGLGTVVRRKGKNLSEEDIKPAVDLALETFGVERCLCGGDYPVSLLAEGYGRTWQMYQNVLNQLLSLPERERVYWENANKFYNLAV</sequence>
<dbReference type="OrthoDB" id="5450317at2"/>
<evidence type="ECO:0000256" key="1">
    <source>
        <dbReference type="ARBA" id="ARBA00038310"/>
    </source>
</evidence>
<dbReference type="GO" id="GO:0016787">
    <property type="term" value="F:hydrolase activity"/>
    <property type="evidence" value="ECO:0007669"/>
    <property type="project" value="InterPro"/>
</dbReference>
<dbReference type="Gene3D" id="3.20.20.140">
    <property type="entry name" value="Metal-dependent hydrolases"/>
    <property type="match status" value="1"/>
</dbReference>
<dbReference type="EMBL" id="FONY01000002">
    <property type="protein sequence ID" value="SFE52726.1"/>
    <property type="molecule type" value="Genomic_DNA"/>
</dbReference>
<dbReference type="STRING" id="1003.SAMN04488541_1002185"/>
<evidence type="ECO:0000259" key="2">
    <source>
        <dbReference type="Pfam" id="PF04909"/>
    </source>
</evidence>
<dbReference type="Pfam" id="PF04909">
    <property type="entry name" value="Amidohydro_2"/>
    <property type="match status" value="1"/>
</dbReference>
<evidence type="ECO:0000313" key="4">
    <source>
        <dbReference type="Proteomes" id="UP000199513"/>
    </source>
</evidence>
<dbReference type="InterPro" id="IPR006680">
    <property type="entry name" value="Amidohydro-rel"/>
</dbReference>
<dbReference type="RefSeq" id="WP_091539110.1">
    <property type="nucleotide sequence ID" value="NZ_FONY01000002.1"/>
</dbReference>
<evidence type="ECO:0000313" key="3">
    <source>
        <dbReference type="EMBL" id="SFE52726.1"/>
    </source>
</evidence>
<feature type="domain" description="Amidohydrolase-related" evidence="2">
    <location>
        <begin position="4"/>
        <end position="283"/>
    </location>
</feature>
<dbReference type="PANTHER" id="PTHR43569:SF2">
    <property type="entry name" value="AMIDOHYDROLASE-RELATED DOMAIN-CONTAINING PROTEIN"/>
    <property type="match status" value="1"/>
</dbReference>
<gene>
    <name evidence="3" type="ORF">SAMN04488541_1002185</name>
</gene>
<comment type="similarity">
    <text evidence="1">Belongs to the metallo-dependent hydrolases superfamily.</text>
</comment>
<dbReference type="InterPro" id="IPR032466">
    <property type="entry name" value="Metal_Hydrolase"/>
</dbReference>
<dbReference type="Proteomes" id="UP000199513">
    <property type="component" value="Unassembled WGS sequence"/>
</dbReference>
<reference evidence="3 4" key="1">
    <citation type="submission" date="2016-10" db="EMBL/GenBank/DDBJ databases">
        <authorList>
            <person name="de Groot N.N."/>
        </authorList>
    </citation>
    <scope>NUCLEOTIDE SEQUENCE [LARGE SCALE GENOMIC DNA]</scope>
    <source>
        <strain>GEY</strain>
        <strain evidence="4">DSM 9560</strain>
    </source>
</reference>
<accession>A0A1I2B9F7</accession>
<name>A0A1I2B9F7_9BACT</name>
<dbReference type="AlphaFoldDB" id="A0A1I2B9F7"/>
<organism evidence="3 4">
    <name type="scientific">Thermoflexibacter ruber</name>
    <dbReference type="NCBI Taxonomy" id="1003"/>
    <lineage>
        <taxon>Bacteria</taxon>
        <taxon>Pseudomonadati</taxon>
        <taxon>Bacteroidota</taxon>
        <taxon>Cytophagia</taxon>
        <taxon>Cytophagales</taxon>
        <taxon>Thermoflexibacteraceae</taxon>
        <taxon>Thermoflexibacter</taxon>
    </lineage>
</organism>
<protein>
    <submittedName>
        <fullName evidence="3">L-fuconolactonase</fullName>
    </submittedName>
</protein>
<proteinExistence type="inferred from homology"/>